<evidence type="ECO:0000313" key="5">
    <source>
        <dbReference type="EMBL" id="KAK2707063.1"/>
    </source>
</evidence>
<dbReference type="InterPro" id="IPR000618">
    <property type="entry name" value="Insect_cuticle"/>
</dbReference>
<organism evidence="5 6">
    <name type="scientific">Artemia franciscana</name>
    <name type="common">Brine shrimp</name>
    <name type="synonym">Artemia sanfranciscana</name>
    <dbReference type="NCBI Taxonomy" id="6661"/>
    <lineage>
        <taxon>Eukaryota</taxon>
        <taxon>Metazoa</taxon>
        <taxon>Ecdysozoa</taxon>
        <taxon>Arthropoda</taxon>
        <taxon>Crustacea</taxon>
        <taxon>Branchiopoda</taxon>
        <taxon>Anostraca</taxon>
        <taxon>Artemiidae</taxon>
        <taxon>Artemia</taxon>
    </lineage>
</organism>
<dbReference type="Pfam" id="PF00379">
    <property type="entry name" value="Chitin_bind_4"/>
    <property type="match status" value="1"/>
</dbReference>
<feature type="region of interest" description="Disordered" evidence="3">
    <location>
        <begin position="50"/>
        <end position="76"/>
    </location>
</feature>
<dbReference type="GO" id="GO:0031012">
    <property type="term" value="C:extracellular matrix"/>
    <property type="evidence" value="ECO:0007669"/>
    <property type="project" value="TreeGrafter"/>
</dbReference>
<dbReference type="AlphaFoldDB" id="A0AA88H8X0"/>
<feature type="chain" id="PRO_5041679995" description="Cuticle protein" evidence="4">
    <location>
        <begin position="16"/>
        <end position="138"/>
    </location>
</feature>
<comment type="caution">
    <text evidence="5">The sequence shown here is derived from an EMBL/GenBank/DDBJ whole genome shotgun (WGS) entry which is preliminary data.</text>
</comment>
<dbReference type="PANTHER" id="PTHR12236:SF79">
    <property type="entry name" value="CUTICULAR PROTEIN 50CB-RELATED"/>
    <property type="match status" value="1"/>
</dbReference>
<dbReference type="PROSITE" id="PS00233">
    <property type="entry name" value="CHIT_BIND_RR_1"/>
    <property type="match status" value="1"/>
</dbReference>
<evidence type="ECO:0000256" key="3">
    <source>
        <dbReference type="SAM" id="MobiDB-lite"/>
    </source>
</evidence>
<reference evidence="5" key="1">
    <citation type="submission" date="2023-07" db="EMBL/GenBank/DDBJ databases">
        <title>Chromosome-level genome assembly of Artemia franciscana.</title>
        <authorList>
            <person name="Jo E."/>
        </authorList>
    </citation>
    <scope>NUCLEOTIDE SEQUENCE</scope>
    <source>
        <tissue evidence="5">Whole body</tissue>
    </source>
</reference>
<evidence type="ECO:0000256" key="4">
    <source>
        <dbReference type="SAM" id="SignalP"/>
    </source>
</evidence>
<dbReference type="InterPro" id="IPR031311">
    <property type="entry name" value="CHIT_BIND_RR_consensus"/>
</dbReference>
<gene>
    <name evidence="5" type="ORF">QYM36_014925</name>
</gene>
<proteinExistence type="predicted"/>
<name>A0AA88H8X0_ARTSF</name>
<sequence>MKVLVATILIAQALARPQYGVPPPPAPQPINAESSIAVFDFQEPSYEPALPVYDNPSAASNLGTKQAPPAAEPGMPYDFEWAVNDSESGNKYDHQESSDGDITRGVYRVLLPDGRTQVVSFTADAVNGYNAVVTYERR</sequence>
<keyword evidence="4" id="KW-0732">Signal</keyword>
<dbReference type="Proteomes" id="UP001187531">
    <property type="component" value="Unassembled WGS sequence"/>
</dbReference>
<dbReference type="EMBL" id="JAVRJZ010000019">
    <property type="protein sequence ID" value="KAK2707063.1"/>
    <property type="molecule type" value="Genomic_DNA"/>
</dbReference>
<keyword evidence="6" id="KW-1185">Reference proteome</keyword>
<evidence type="ECO:0008006" key="7">
    <source>
        <dbReference type="Google" id="ProtNLM"/>
    </source>
</evidence>
<dbReference type="GO" id="GO:0005615">
    <property type="term" value="C:extracellular space"/>
    <property type="evidence" value="ECO:0007669"/>
    <property type="project" value="TreeGrafter"/>
</dbReference>
<evidence type="ECO:0000256" key="2">
    <source>
        <dbReference type="PROSITE-ProRule" id="PRU00497"/>
    </source>
</evidence>
<evidence type="ECO:0000256" key="1">
    <source>
        <dbReference type="ARBA" id="ARBA00022460"/>
    </source>
</evidence>
<accession>A0AA88H8X0</accession>
<evidence type="ECO:0000313" key="6">
    <source>
        <dbReference type="Proteomes" id="UP001187531"/>
    </source>
</evidence>
<dbReference type="PROSITE" id="PS51155">
    <property type="entry name" value="CHIT_BIND_RR_2"/>
    <property type="match status" value="1"/>
</dbReference>
<feature type="signal peptide" evidence="4">
    <location>
        <begin position="1"/>
        <end position="15"/>
    </location>
</feature>
<protein>
    <recommendedName>
        <fullName evidence="7">Cuticle protein</fullName>
    </recommendedName>
</protein>
<keyword evidence="1 2" id="KW-0193">Cuticle</keyword>
<dbReference type="InterPro" id="IPR051217">
    <property type="entry name" value="Insect_Cuticle_Struc_Prot"/>
</dbReference>
<dbReference type="GO" id="GO:0042302">
    <property type="term" value="F:structural constituent of cuticle"/>
    <property type="evidence" value="ECO:0007669"/>
    <property type="project" value="UniProtKB-UniRule"/>
</dbReference>
<dbReference type="PANTHER" id="PTHR12236">
    <property type="entry name" value="STRUCTURAL CONTITUENT OF CUTICLE"/>
    <property type="match status" value="1"/>
</dbReference>